<accession>A0A5C8ZZS4</accession>
<feature type="transmembrane region" description="Helical" evidence="6">
    <location>
        <begin position="278"/>
        <end position="297"/>
    </location>
</feature>
<evidence type="ECO:0000256" key="5">
    <source>
        <dbReference type="ARBA" id="ARBA00023136"/>
    </source>
</evidence>
<gene>
    <name evidence="8" type="ORF">FV139_12070</name>
</gene>
<evidence type="ECO:0000313" key="9">
    <source>
        <dbReference type="Proteomes" id="UP000321039"/>
    </source>
</evidence>
<dbReference type="PANTHER" id="PTHR43478">
    <property type="entry name" value="NA+/H+ ANTIPORTER-RELATED"/>
    <property type="match status" value="1"/>
</dbReference>
<dbReference type="EMBL" id="VRZA01000004">
    <property type="protein sequence ID" value="TXS92711.1"/>
    <property type="molecule type" value="Genomic_DNA"/>
</dbReference>
<feature type="transmembrane region" description="Helical" evidence="6">
    <location>
        <begin position="393"/>
        <end position="415"/>
    </location>
</feature>
<dbReference type="RefSeq" id="WP_148068714.1">
    <property type="nucleotide sequence ID" value="NZ_VRZA01000004.1"/>
</dbReference>
<name>A0A5C8ZZS4_9GAMM</name>
<evidence type="ECO:0000256" key="2">
    <source>
        <dbReference type="ARBA" id="ARBA00022475"/>
    </source>
</evidence>
<keyword evidence="3 6" id="KW-0812">Transmembrane</keyword>
<evidence type="ECO:0000256" key="1">
    <source>
        <dbReference type="ARBA" id="ARBA00004651"/>
    </source>
</evidence>
<feature type="domain" description="Na+/H+ antiporter NhaC-like C-terminal" evidence="7">
    <location>
        <begin position="14"/>
        <end position="171"/>
    </location>
</feature>
<organism evidence="8 9">
    <name type="scientific">Parahaliea maris</name>
    <dbReference type="NCBI Taxonomy" id="2716870"/>
    <lineage>
        <taxon>Bacteria</taxon>
        <taxon>Pseudomonadati</taxon>
        <taxon>Pseudomonadota</taxon>
        <taxon>Gammaproteobacteria</taxon>
        <taxon>Cellvibrionales</taxon>
        <taxon>Halieaceae</taxon>
        <taxon>Parahaliea</taxon>
    </lineage>
</organism>
<feature type="transmembrane region" description="Helical" evidence="6">
    <location>
        <begin position="143"/>
        <end position="163"/>
    </location>
</feature>
<keyword evidence="5 6" id="KW-0472">Membrane</keyword>
<sequence length="455" mass="48897">MEVSGTALSLVPTALVFIMAVWTRRPIESLICGGLLGLIMLHGSGFVTGLAETSLRVLTDEDVAWVILVCGFMGSLIGLLIRTGSARAFTIALAKRVHSQTGALFTTWALGILMFVDDYLNSLAVGAAMRDLTDKFRVSREKLAYVVDTTAAPISVIIPFSTWGAFFGGLLVANGLAEEGQGLAVYISAIPYMFYAWAAVLLVPLVIWRVIPDLGPMKAAETRARELGQMVPPDAEHIEKANKAIKPRDDVRPRMWLFVVPMLLLVSSTMYFDNDFLVGIYITLGVTVCLVLGLRLLDMHDTFDTVIDGFKTMIEPLAVLVAAFILKDVNDALALPSYVVGAMEPIMTAELLPAVIFVSMALVSFMTGSNWGVFVIVLPIVTTLGHKLGADMTLVIGATLSASTFGSHACFYSDATVLTSQATGCTPLQHALTQFPYALIAAVVSTIGYLGIAYL</sequence>
<feature type="transmembrane region" description="Helical" evidence="6">
    <location>
        <begin position="317"/>
        <end position="339"/>
    </location>
</feature>
<reference evidence="8 9" key="1">
    <citation type="submission" date="2019-08" db="EMBL/GenBank/DDBJ databases">
        <title>Parahaliea maris sp. nov., isolated from the surface seawater.</title>
        <authorList>
            <person name="Liu Y."/>
        </authorList>
    </citation>
    <scope>NUCLEOTIDE SEQUENCE [LARGE SCALE GENOMIC DNA]</scope>
    <source>
        <strain evidence="8 9">HSLHS9</strain>
    </source>
</reference>
<protein>
    <submittedName>
        <fullName evidence="8">Sodium:proton antiporter</fullName>
    </submittedName>
</protein>
<feature type="transmembrane region" description="Helical" evidence="6">
    <location>
        <begin position="183"/>
        <end position="208"/>
    </location>
</feature>
<dbReference type="PANTHER" id="PTHR43478:SF1">
    <property type="entry name" value="NA+_H+ ANTIPORTER NHAC-LIKE C-TERMINAL DOMAIN-CONTAINING PROTEIN"/>
    <property type="match status" value="1"/>
</dbReference>
<evidence type="ECO:0000313" key="8">
    <source>
        <dbReference type="EMBL" id="TXS92711.1"/>
    </source>
</evidence>
<feature type="transmembrane region" description="Helical" evidence="6">
    <location>
        <begin position="63"/>
        <end position="81"/>
    </location>
</feature>
<evidence type="ECO:0000256" key="6">
    <source>
        <dbReference type="SAM" id="Phobius"/>
    </source>
</evidence>
<feature type="transmembrane region" description="Helical" evidence="6">
    <location>
        <begin position="30"/>
        <end position="51"/>
    </location>
</feature>
<dbReference type="Pfam" id="PF03553">
    <property type="entry name" value="Na_H_antiporter"/>
    <property type="match status" value="2"/>
</dbReference>
<feature type="domain" description="Na+/H+ antiporter NhaC-like C-terminal" evidence="7">
    <location>
        <begin position="181"/>
        <end position="450"/>
    </location>
</feature>
<dbReference type="GO" id="GO:0005886">
    <property type="term" value="C:plasma membrane"/>
    <property type="evidence" value="ECO:0007669"/>
    <property type="project" value="UniProtKB-SubCell"/>
</dbReference>
<proteinExistence type="predicted"/>
<dbReference type="Proteomes" id="UP000321039">
    <property type="component" value="Unassembled WGS sequence"/>
</dbReference>
<feature type="transmembrane region" description="Helical" evidence="6">
    <location>
        <begin position="435"/>
        <end position="454"/>
    </location>
</feature>
<feature type="transmembrane region" description="Helical" evidence="6">
    <location>
        <begin position="255"/>
        <end position="272"/>
    </location>
</feature>
<evidence type="ECO:0000256" key="3">
    <source>
        <dbReference type="ARBA" id="ARBA00022692"/>
    </source>
</evidence>
<dbReference type="AlphaFoldDB" id="A0A5C8ZZS4"/>
<evidence type="ECO:0000259" key="7">
    <source>
        <dbReference type="Pfam" id="PF03553"/>
    </source>
</evidence>
<keyword evidence="2" id="KW-1003">Cell membrane</keyword>
<keyword evidence="9" id="KW-1185">Reference proteome</keyword>
<keyword evidence="4 6" id="KW-1133">Transmembrane helix</keyword>
<feature type="transmembrane region" description="Helical" evidence="6">
    <location>
        <begin position="6"/>
        <end position="23"/>
    </location>
</feature>
<evidence type="ECO:0000256" key="4">
    <source>
        <dbReference type="ARBA" id="ARBA00022989"/>
    </source>
</evidence>
<dbReference type="InterPro" id="IPR018461">
    <property type="entry name" value="Na/H_Antiport_NhaC-like_C"/>
</dbReference>
<feature type="transmembrane region" description="Helical" evidence="6">
    <location>
        <begin position="351"/>
        <end position="381"/>
    </location>
</feature>
<comment type="subcellular location">
    <subcellularLocation>
        <location evidence="1">Cell membrane</location>
        <topology evidence="1">Multi-pass membrane protein</topology>
    </subcellularLocation>
</comment>
<comment type="caution">
    <text evidence="8">The sequence shown here is derived from an EMBL/GenBank/DDBJ whole genome shotgun (WGS) entry which is preliminary data.</text>
</comment>